<evidence type="ECO:0000313" key="2">
    <source>
        <dbReference type="Proteomes" id="UP000319160"/>
    </source>
</evidence>
<keyword evidence="2" id="KW-1185">Reference proteome</keyword>
<sequence length="270" mass="29881">MENFRELLKEIPLTLNLIPMKKAVEDTLSYNAKDPAPSLSIIPIQEILSLPWRAGEYCVETVSRPPDDDLSDASTQTITSQCAGNPHWECEQLAAFLRAKNKDYEKNITSVVVLARSNDPWKLNKDNADFMALIQIVGSLITALVKYVPEDVPLSMPSKRVILKLSQFSAHNDLHAGLALLSAFPALNLEGKPLFLIVDMSDIDLTEESPSKDHRDLIRVLFKVAELNSATLVRVEATRNGLGCFIAGPGGTHQKGSKNLQIIYDSTEDR</sequence>
<name>A0A553HQ25_9PEZI</name>
<proteinExistence type="predicted"/>
<dbReference type="Proteomes" id="UP000319160">
    <property type="component" value="Unassembled WGS sequence"/>
</dbReference>
<gene>
    <name evidence="1" type="ORF">FHL15_009131</name>
</gene>
<organism evidence="1 2">
    <name type="scientific">Xylaria flabelliformis</name>
    <dbReference type="NCBI Taxonomy" id="2512241"/>
    <lineage>
        <taxon>Eukaryota</taxon>
        <taxon>Fungi</taxon>
        <taxon>Dikarya</taxon>
        <taxon>Ascomycota</taxon>
        <taxon>Pezizomycotina</taxon>
        <taxon>Sordariomycetes</taxon>
        <taxon>Xylariomycetidae</taxon>
        <taxon>Xylariales</taxon>
        <taxon>Xylariaceae</taxon>
        <taxon>Xylaria</taxon>
    </lineage>
</organism>
<dbReference type="EMBL" id="VFLP01000060">
    <property type="protein sequence ID" value="TRX90030.1"/>
    <property type="molecule type" value="Genomic_DNA"/>
</dbReference>
<comment type="caution">
    <text evidence="1">The sequence shown here is derived from an EMBL/GenBank/DDBJ whole genome shotgun (WGS) entry which is preliminary data.</text>
</comment>
<dbReference type="AlphaFoldDB" id="A0A553HQ25"/>
<accession>A0A553HQ25</accession>
<reference evidence="2" key="1">
    <citation type="submission" date="2019-06" db="EMBL/GenBank/DDBJ databases">
        <title>Draft genome sequence of the griseofulvin-producing fungus Xylaria cubensis strain G536.</title>
        <authorList>
            <person name="Mead M.E."/>
            <person name="Raja H.A."/>
            <person name="Steenwyk J.L."/>
            <person name="Knowles S.L."/>
            <person name="Oberlies N.H."/>
            <person name="Rokas A."/>
        </authorList>
    </citation>
    <scope>NUCLEOTIDE SEQUENCE [LARGE SCALE GENOMIC DNA]</scope>
    <source>
        <strain evidence="2">G536</strain>
    </source>
</reference>
<evidence type="ECO:0000313" key="1">
    <source>
        <dbReference type="EMBL" id="TRX90030.1"/>
    </source>
</evidence>
<dbReference type="OrthoDB" id="4707289at2759"/>
<protein>
    <submittedName>
        <fullName evidence="1">Uncharacterized protein</fullName>
    </submittedName>
</protein>